<evidence type="ECO:0000313" key="3">
    <source>
        <dbReference type="Proteomes" id="UP000003344"/>
    </source>
</evidence>
<reference evidence="2 3" key="1">
    <citation type="submission" date="2009-10" db="EMBL/GenBank/DDBJ databases">
        <authorList>
            <person name="Weinstock G."/>
            <person name="Sodergren E."/>
            <person name="Clifton S."/>
            <person name="Fulton L."/>
            <person name="Fulton B."/>
            <person name="Courtney L."/>
            <person name="Fronick C."/>
            <person name="Harrison M."/>
            <person name="Strong C."/>
            <person name="Farmer C."/>
            <person name="Delahaunty K."/>
            <person name="Markovic C."/>
            <person name="Hall O."/>
            <person name="Minx P."/>
            <person name="Tomlinson C."/>
            <person name="Mitreva M."/>
            <person name="Nelson J."/>
            <person name="Hou S."/>
            <person name="Wollam A."/>
            <person name="Pepin K.H."/>
            <person name="Johnson M."/>
            <person name="Bhonagiri V."/>
            <person name="Nash W.E."/>
            <person name="Warren W."/>
            <person name="Chinwalla A."/>
            <person name="Mardis E.R."/>
            <person name="Wilson R.K."/>
        </authorList>
    </citation>
    <scope>NUCLEOTIDE SEQUENCE [LARGE SCALE GENOMIC DNA]</scope>
    <source>
        <strain evidence="3">ATCC 25996 / DSM 4631 / NCTC 10774 / M26</strain>
    </source>
</reference>
<dbReference type="Proteomes" id="UP000003344">
    <property type="component" value="Unassembled WGS sequence"/>
</dbReference>
<protein>
    <submittedName>
        <fullName evidence="2">Putative conjugal transfer protein TraL</fullName>
    </submittedName>
</protein>
<proteinExistence type="predicted"/>
<dbReference type="eggNOG" id="COG1192">
    <property type="taxonomic scope" value="Bacteria"/>
</dbReference>
<evidence type="ECO:0000313" key="2">
    <source>
        <dbReference type="EMBL" id="EFC89964.1"/>
    </source>
</evidence>
<dbReference type="Gene3D" id="3.40.50.300">
    <property type="entry name" value="P-loop containing nucleotide triphosphate hydrolases"/>
    <property type="match status" value="1"/>
</dbReference>
<dbReference type="STRING" id="546266.NEIMUCOT_03764"/>
<organism evidence="2 3">
    <name type="scientific">Neisseria mucosa (strain ATCC 25996 / DSM 4631 / NCTC 10774 / M26)</name>
    <dbReference type="NCBI Taxonomy" id="546266"/>
    <lineage>
        <taxon>Bacteria</taxon>
        <taxon>Pseudomonadati</taxon>
        <taxon>Pseudomonadota</taxon>
        <taxon>Betaproteobacteria</taxon>
        <taxon>Neisseriales</taxon>
        <taxon>Neisseriaceae</taxon>
        <taxon>Neisseria</taxon>
    </lineage>
</organism>
<sequence>MFKQLDGSLRAAFFTNESLFASRFLFVKTMDNRKVYAMKEAHIIVQGKGGVGKSLTAAFLADYFAAKAKLAAGEKLHYFDTDPVNQTFARYNAFKPTVVEILTETNNIDSRFFDGLIEKLINEKGIGIVDNGAATFVPLMAYLSENQVPELLAENGVRLVVHVPVTGGQALDDCMTGLNQTLNGVSAKVVVWLNEFQGKIEKIVENKRKTFTEFAVYESHKDDIIGIVTLPQRNPDTFGADIRAITSQNMSLTQAVESKELGIMPRQRIKTVQKDLYEQLDKIPFLATEKARNEQQADESEQADKPEQADGHEN</sequence>
<dbReference type="AlphaFoldDB" id="D2ZT31"/>
<evidence type="ECO:0000256" key="1">
    <source>
        <dbReference type="SAM" id="MobiDB-lite"/>
    </source>
</evidence>
<dbReference type="SUPFAM" id="SSF52540">
    <property type="entry name" value="P-loop containing nucleoside triphosphate hydrolases"/>
    <property type="match status" value="1"/>
</dbReference>
<gene>
    <name evidence="2" type="ORF">NEIMUCOT_03764</name>
</gene>
<feature type="region of interest" description="Disordered" evidence="1">
    <location>
        <begin position="287"/>
        <end position="314"/>
    </location>
</feature>
<dbReference type="EMBL" id="ACDX02000001">
    <property type="protein sequence ID" value="EFC89964.1"/>
    <property type="molecule type" value="Genomic_DNA"/>
</dbReference>
<accession>D2ZT31</accession>
<name>D2ZT31_NEIM2</name>
<feature type="compositionally biased region" description="Basic and acidic residues" evidence="1">
    <location>
        <begin position="302"/>
        <end position="314"/>
    </location>
</feature>
<comment type="caution">
    <text evidence="2">The sequence shown here is derived from an EMBL/GenBank/DDBJ whole genome shotgun (WGS) entry which is preliminary data.</text>
</comment>
<dbReference type="InterPro" id="IPR027417">
    <property type="entry name" value="P-loop_NTPase"/>
</dbReference>